<accession>A0A2P2ISG8</accession>
<dbReference type="EMBL" id="GGEC01003692">
    <property type="protein sequence ID" value="MBW84175.1"/>
    <property type="molecule type" value="Transcribed_RNA"/>
</dbReference>
<sequence length="71" mass="8473">MHSHFLIHSNEFIVVHNKRLSYNQRIQASIRVKSIFQYIYITNVIYLPEASQEVDEEMEQIILLIKQIPSD</sequence>
<protein>
    <submittedName>
        <fullName evidence="1">Uncharacterized protein</fullName>
    </submittedName>
</protein>
<reference evidence="1" key="1">
    <citation type="submission" date="2018-02" db="EMBL/GenBank/DDBJ databases">
        <title>Rhizophora mucronata_Transcriptome.</title>
        <authorList>
            <person name="Meera S.P."/>
            <person name="Sreeshan A."/>
            <person name="Augustine A."/>
        </authorList>
    </citation>
    <scope>NUCLEOTIDE SEQUENCE</scope>
    <source>
        <tissue evidence="1">Leaf</tissue>
    </source>
</reference>
<name>A0A2P2ISG8_RHIMU</name>
<proteinExistence type="predicted"/>
<evidence type="ECO:0000313" key="1">
    <source>
        <dbReference type="EMBL" id="MBW84175.1"/>
    </source>
</evidence>
<organism evidence="1">
    <name type="scientific">Rhizophora mucronata</name>
    <name type="common">Asiatic mangrove</name>
    <dbReference type="NCBI Taxonomy" id="61149"/>
    <lineage>
        <taxon>Eukaryota</taxon>
        <taxon>Viridiplantae</taxon>
        <taxon>Streptophyta</taxon>
        <taxon>Embryophyta</taxon>
        <taxon>Tracheophyta</taxon>
        <taxon>Spermatophyta</taxon>
        <taxon>Magnoliopsida</taxon>
        <taxon>eudicotyledons</taxon>
        <taxon>Gunneridae</taxon>
        <taxon>Pentapetalae</taxon>
        <taxon>rosids</taxon>
        <taxon>fabids</taxon>
        <taxon>Malpighiales</taxon>
        <taxon>Rhizophoraceae</taxon>
        <taxon>Rhizophora</taxon>
    </lineage>
</organism>
<dbReference type="AlphaFoldDB" id="A0A2P2ISG8"/>